<keyword evidence="2 6" id="KW-0812">Transmembrane</keyword>
<accession>A0AAW9R8X2</accession>
<evidence type="ECO:0000313" key="8">
    <source>
        <dbReference type="Proteomes" id="UP001359886"/>
    </source>
</evidence>
<keyword evidence="3 6" id="KW-1133">Transmembrane helix</keyword>
<evidence type="ECO:0000256" key="1">
    <source>
        <dbReference type="ARBA" id="ARBA00004127"/>
    </source>
</evidence>
<dbReference type="Pfam" id="PF01988">
    <property type="entry name" value="VIT1"/>
    <property type="match status" value="1"/>
</dbReference>
<gene>
    <name evidence="7" type="ORF">V3330_09685</name>
</gene>
<sequence>MAHSSSHDSTAAQNADDVTLARDHQPSAIRRRLQTGPRVRYVSDAVLGGIDGCVTTFAIVAGAVGAGFAPIVALVLGFANLLADGFSMAVSNYEAIQAQREYVDDLRRTEFRHIERVPEGEREEIRQIFAGKGFEGEVLEHVVDTICSNPDLWVDTMLAEEYGVGRATARPLYAALATFGAFVAVGTMPLLPLLAPVPLERQFLLSAIIAGATFFAIGMAKGFTFGRRPLRSGLRTLASGSAAAALAFAVGQGLHYLIGVS</sequence>
<evidence type="ECO:0000256" key="2">
    <source>
        <dbReference type="ARBA" id="ARBA00022692"/>
    </source>
</evidence>
<dbReference type="EMBL" id="JAZHOG010000005">
    <property type="protein sequence ID" value="MEJ8567895.1"/>
    <property type="molecule type" value="Genomic_DNA"/>
</dbReference>
<comment type="subcellular location">
    <subcellularLocation>
        <location evidence="1">Endomembrane system</location>
        <topology evidence="1">Multi-pass membrane protein</topology>
    </subcellularLocation>
</comment>
<name>A0AAW9R8X2_9GAMM</name>
<evidence type="ECO:0000313" key="7">
    <source>
        <dbReference type="EMBL" id="MEJ8567895.1"/>
    </source>
</evidence>
<feature type="transmembrane region" description="Helical" evidence="6">
    <location>
        <begin position="203"/>
        <end position="224"/>
    </location>
</feature>
<evidence type="ECO:0000256" key="5">
    <source>
        <dbReference type="SAM" id="MobiDB-lite"/>
    </source>
</evidence>
<dbReference type="PANTHER" id="PTHR31851">
    <property type="entry name" value="FE(2+)/MN(2+) TRANSPORTER PCL1"/>
    <property type="match status" value="1"/>
</dbReference>
<reference evidence="7 8" key="1">
    <citation type="submission" date="2024-02" db="EMBL/GenBank/DDBJ databases">
        <title>A novel Wenzhouxiangellaceae bacterium, isolated from coastal sediments.</title>
        <authorList>
            <person name="Du Z.-J."/>
            <person name="Ye Y.-Q."/>
            <person name="Zhang X.-Y."/>
        </authorList>
    </citation>
    <scope>NUCLEOTIDE SEQUENCE [LARGE SCALE GENOMIC DNA]</scope>
    <source>
        <strain evidence="7 8">CH-27</strain>
    </source>
</reference>
<feature type="transmembrane region" description="Helical" evidence="6">
    <location>
        <begin position="172"/>
        <end position="191"/>
    </location>
</feature>
<feature type="transmembrane region" description="Helical" evidence="6">
    <location>
        <begin position="236"/>
        <end position="258"/>
    </location>
</feature>
<dbReference type="GO" id="GO:0030026">
    <property type="term" value="P:intracellular manganese ion homeostasis"/>
    <property type="evidence" value="ECO:0007669"/>
    <property type="project" value="InterPro"/>
</dbReference>
<dbReference type="InterPro" id="IPR008217">
    <property type="entry name" value="Ccc1_fam"/>
</dbReference>
<dbReference type="GO" id="GO:0005384">
    <property type="term" value="F:manganese ion transmembrane transporter activity"/>
    <property type="evidence" value="ECO:0007669"/>
    <property type="project" value="InterPro"/>
</dbReference>
<feature type="region of interest" description="Disordered" evidence="5">
    <location>
        <begin position="1"/>
        <end position="21"/>
    </location>
</feature>
<dbReference type="AlphaFoldDB" id="A0AAW9R8X2"/>
<evidence type="ECO:0000256" key="4">
    <source>
        <dbReference type="ARBA" id="ARBA00023136"/>
    </source>
</evidence>
<proteinExistence type="predicted"/>
<evidence type="ECO:0000256" key="6">
    <source>
        <dbReference type="SAM" id="Phobius"/>
    </source>
</evidence>
<protein>
    <submittedName>
        <fullName evidence="7">VIT1/CCC1 transporter family protein</fullName>
    </submittedName>
</protein>
<dbReference type="GO" id="GO:0012505">
    <property type="term" value="C:endomembrane system"/>
    <property type="evidence" value="ECO:0007669"/>
    <property type="project" value="UniProtKB-SubCell"/>
</dbReference>
<feature type="transmembrane region" description="Helical" evidence="6">
    <location>
        <begin position="57"/>
        <end position="83"/>
    </location>
</feature>
<evidence type="ECO:0000256" key="3">
    <source>
        <dbReference type="ARBA" id="ARBA00022989"/>
    </source>
</evidence>
<dbReference type="Proteomes" id="UP001359886">
    <property type="component" value="Unassembled WGS sequence"/>
</dbReference>
<dbReference type="RefSeq" id="WP_354695215.1">
    <property type="nucleotide sequence ID" value="NZ_JAZHOG010000005.1"/>
</dbReference>
<keyword evidence="8" id="KW-1185">Reference proteome</keyword>
<keyword evidence="4 6" id="KW-0472">Membrane</keyword>
<comment type="caution">
    <text evidence="7">The sequence shown here is derived from an EMBL/GenBank/DDBJ whole genome shotgun (WGS) entry which is preliminary data.</text>
</comment>
<organism evidence="7 8">
    <name type="scientific">Elongatibacter sediminis</name>
    <dbReference type="NCBI Taxonomy" id="3119006"/>
    <lineage>
        <taxon>Bacteria</taxon>
        <taxon>Pseudomonadati</taxon>
        <taxon>Pseudomonadota</taxon>
        <taxon>Gammaproteobacteria</taxon>
        <taxon>Chromatiales</taxon>
        <taxon>Wenzhouxiangellaceae</taxon>
        <taxon>Elongatibacter</taxon>
    </lineage>
</organism>